<organism evidence="1 2">
    <name type="scientific">Coniochaeta pulveracea</name>
    <dbReference type="NCBI Taxonomy" id="177199"/>
    <lineage>
        <taxon>Eukaryota</taxon>
        <taxon>Fungi</taxon>
        <taxon>Dikarya</taxon>
        <taxon>Ascomycota</taxon>
        <taxon>Pezizomycotina</taxon>
        <taxon>Sordariomycetes</taxon>
        <taxon>Sordariomycetidae</taxon>
        <taxon>Coniochaetales</taxon>
        <taxon>Coniochaetaceae</taxon>
        <taxon>Coniochaeta</taxon>
    </lineage>
</organism>
<dbReference type="AlphaFoldDB" id="A0A420YC08"/>
<dbReference type="OrthoDB" id="4669841at2759"/>
<dbReference type="EMBL" id="QVQW01000021">
    <property type="protein sequence ID" value="RKU45413.1"/>
    <property type="molecule type" value="Genomic_DNA"/>
</dbReference>
<dbReference type="Proteomes" id="UP000275385">
    <property type="component" value="Unassembled WGS sequence"/>
</dbReference>
<sequence>MNKRPSKMVDFTMPLAKRRRVAQDTQQQICPFPTTGTSRLLCLPRELQDMIYDDVAKDGDLSSLLHTCSQLRASALGHLPGADFIDYLHAPDHELLEQIEKQLYICKVNIIAEPWYSSESSLKFEVVWRVLENGVPAGRTQISQWTVRDLSSPMARYFYWYRPDDDVQVIFVPATSGCIIGALTILRWKVFDIIKVLQHIRPKRKGRFARRDLSIHFRGGKDPAGRLRKSFWEMRPVRQYSRKKKLSGSRERHVRDHYTTFKDGPLAYEYLMLPLIFNGQAWIAWRLTFDIEPPNKVTPAMQKLFRYWVGFRHNESDFPGPRFVGPQGLFDAIVSLYIDYRLRTGPCGYLPRGMELMPGSTLIPGFPLDHRDRPLIRPSCANVQWSSDGLAVQLSRGLDVAWFFRGIPCKESEQLRSYLLRMRNAGAPVFAPPVSRGHHIYRPIWMVYEDLWRSYMAMIKVPLERMRRY</sequence>
<name>A0A420YC08_9PEZI</name>
<comment type="caution">
    <text evidence="1">The sequence shown here is derived from an EMBL/GenBank/DDBJ whole genome shotgun (WGS) entry which is preliminary data.</text>
</comment>
<proteinExistence type="predicted"/>
<reference evidence="1 2" key="1">
    <citation type="submission" date="2018-08" db="EMBL/GenBank/DDBJ databases">
        <title>Draft genome of the lignicolous fungus Coniochaeta pulveracea.</title>
        <authorList>
            <person name="Borstlap C.J."/>
            <person name="De Witt R.N."/>
            <person name="Botha A."/>
            <person name="Volschenk H."/>
        </authorList>
    </citation>
    <scope>NUCLEOTIDE SEQUENCE [LARGE SCALE GENOMIC DNA]</scope>
    <source>
        <strain evidence="1 2">CAB683</strain>
    </source>
</reference>
<gene>
    <name evidence="1" type="ORF">DL546_005804</name>
</gene>
<evidence type="ECO:0000313" key="1">
    <source>
        <dbReference type="EMBL" id="RKU45413.1"/>
    </source>
</evidence>
<protein>
    <submittedName>
        <fullName evidence="1">Uncharacterized protein</fullName>
    </submittedName>
</protein>
<evidence type="ECO:0000313" key="2">
    <source>
        <dbReference type="Proteomes" id="UP000275385"/>
    </source>
</evidence>
<accession>A0A420YC08</accession>
<keyword evidence="2" id="KW-1185">Reference proteome</keyword>